<dbReference type="InterPro" id="IPR053275">
    <property type="entry name" value="Agnestin_monoxygenase"/>
</dbReference>
<dbReference type="PANTHER" id="PTHR38688">
    <property type="entry name" value="PYR_REDOX_2 DOMAIN-CONTAINING PROTEIN"/>
    <property type="match status" value="1"/>
</dbReference>
<dbReference type="OrthoDB" id="413885at2759"/>
<keyword evidence="2" id="KW-1185">Reference proteome</keyword>
<evidence type="ECO:0000313" key="2">
    <source>
        <dbReference type="Proteomes" id="UP000660262"/>
    </source>
</evidence>
<accession>A0A830HNC8</accession>
<dbReference type="SUPFAM" id="SSF51905">
    <property type="entry name" value="FAD/NAD(P)-binding domain"/>
    <property type="match status" value="1"/>
</dbReference>
<dbReference type="InterPro" id="IPR036188">
    <property type="entry name" value="FAD/NAD-bd_sf"/>
</dbReference>
<sequence>MASPCSLRCTRSCSQRIRCCGVGTHSSAGAVGRHGRGGAYDRLGGGFAWRPEAFMRREALHATRANADCDYTKSMASCMVIGAGPAGTLLVSRLLEQRTTSDDLSEGGGPILWISRDEQFGAGAVRLYEDAPANTIAERVKQVFVGERAPLLSRSLYANGSQKIKDIFELAYAPTGGVGSVNVGGMDLRSFHPLKRIADALDLLGDAILEQGADVVQARPRTNITRLTQMHGGLWAAYDDTGERVGVARDVALAVGVQPKPPSVHIDADVIPLTTALSMRQLRRHAAERPISHAVVVGASHSGALAAMYLSEVADHVTVLHRSPVKIAINLGDQYGYLHEFTGLKGAAAGFAIEQGWTSIGASLRLVDTTAQHNAIDACCDRLACEFKHARLSNADMPRVSAKARRNVRLIASANNNGDNIGDVLRASHPVPPTHVVHACGFGRSTNDLPELVDVHGKSMKHQDLIWDAVAAEAAGGFPPSQFPAPRGLHGIGIAFPELYRSFYARDGEDVIGVGGFDARAIVLARELMKAKECTIATEF</sequence>
<name>A0A830HNC8_9CHLO</name>
<comment type="caution">
    <text evidence="1">The sequence shown here is derived from an EMBL/GenBank/DDBJ whole genome shotgun (WGS) entry which is preliminary data.</text>
</comment>
<protein>
    <submittedName>
        <fullName evidence="1">Uncharacterized protein</fullName>
    </submittedName>
</protein>
<evidence type="ECO:0000313" key="1">
    <source>
        <dbReference type="EMBL" id="GHP06629.1"/>
    </source>
</evidence>
<dbReference type="Proteomes" id="UP000660262">
    <property type="component" value="Unassembled WGS sequence"/>
</dbReference>
<gene>
    <name evidence="1" type="ORF">PPROV_000537400</name>
</gene>
<dbReference type="EMBL" id="BNJQ01000013">
    <property type="protein sequence ID" value="GHP06629.1"/>
    <property type="molecule type" value="Genomic_DNA"/>
</dbReference>
<reference evidence="1" key="1">
    <citation type="submission" date="2020-10" db="EMBL/GenBank/DDBJ databases">
        <title>Unveiling of a novel bifunctional photoreceptor, Dualchrome1, isolated from a cosmopolitan green alga.</title>
        <authorList>
            <person name="Suzuki S."/>
            <person name="Kawachi M."/>
        </authorList>
    </citation>
    <scope>NUCLEOTIDE SEQUENCE</scope>
    <source>
        <strain evidence="1">NIES 2893</strain>
    </source>
</reference>
<organism evidence="1 2">
    <name type="scientific">Pycnococcus provasolii</name>
    <dbReference type="NCBI Taxonomy" id="41880"/>
    <lineage>
        <taxon>Eukaryota</taxon>
        <taxon>Viridiplantae</taxon>
        <taxon>Chlorophyta</taxon>
        <taxon>Pseudoscourfieldiophyceae</taxon>
        <taxon>Pseudoscourfieldiales</taxon>
        <taxon>Pycnococcaceae</taxon>
        <taxon>Pycnococcus</taxon>
    </lineage>
</organism>
<proteinExistence type="predicted"/>
<dbReference type="AlphaFoldDB" id="A0A830HNC8"/>
<dbReference type="PANTHER" id="PTHR38688:SF1">
    <property type="entry name" value="FAD_NAD(P)-BINDING DOMAIN-CONTAINING PROTEIN"/>
    <property type="match status" value="1"/>
</dbReference>
<dbReference type="Gene3D" id="3.50.50.60">
    <property type="entry name" value="FAD/NAD(P)-binding domain"/>
    <property type="match status" value="2"/>
</dbReference>